<dbReference type="STRING" id="988480.A0A075B0Z6"/>
<dbReference type="OrthoDB" id="2335338at2759"/>
<keyword evidence="1" id="KW-0677">Repeat</keyword>
<dbReference type="PANTHER" id="PTHR45831">
    <property type="entry name" value="LD24721P"/>
    <property type="match status" value="1"/>
</dbReference>
<evidence type="ECO:0000256" key="4">
    <source>
        <dbReference type="SAM" id="Coils"/>
    </source>
</evidence>
<proteinExistence type="predicted"/>
<keyword evidence="4" id="KW-0175">Coiled coil</keyword>
<dbReference type="InterPro" id="IPR011990">
    <property type="entry name" value="TPR-like_helical_dom_sf"/>
</dbReference>
<dbReference type="InterPro" id="IPR019734">
    <property type="entry name" value="TPR_rpt"/>
</dbReference>
<reference evidence="8" key="2">
    <citation type="journal article" date="2018" name="Nat. Microbiol.">
        <title>Leveraging single-cell genomics to expand the fungal tree of life.</title>
        <authorList>
            <person name="Ahrendt S.R."/>
            <person name="Quandt C.A."/>
            <person name="Ciobanu D."/>
            <person name="Clum A."/>
            <person name="Salamov A."/>
            <person name="Andreopoulos B."/>
            <person name="Cheng J.F."/>
            <person name="Woyke T."/>
            <person name="Pelin A."/>
            <person name="Henrissat B."/>
            <person name="Reynolds N.K."/>
            <person name="Benny G.L."/>
            <person name="Smith M.E."/>
            <person name="James T.Y."/>
            <person name="Grigoriev I.V."/>
        </authorList>
    </citation>
    <scope>NUCLEOTIDE SEQUENCE [LARGE SCALE GENOMIC DNA]</scope>
    <source>
        <strain evidence="8">CSF55</strain>
    </source>
</reference>
<name>A0A075B0Z6_ROZAC</name>
<gene>
    <name evidence="5" type="ORF">O9G_002252</name>
    <name evidence="6" type="ORF">ROZALSC1DRAFT_29023</name>
</gene>
<dbReference type="PROSITE" id="PS50293">
    <property type="entry name" value="TPR_REGION"/>
    <property type="match status" value="1"/>
</dbReference>
<dbReference type="PROSITE" id="PS50005">
    <property type="entry name" value="TPR"/>
    <property type="match status" value="2"/>
</dbReference>
<feature type="repeat" description="TPR" evidence="3">
    <location>
        <begin position="66"/>
        <end position="99"/>
    </location>
</feature>
<dbReference type="GO" id="GO:0060090">
    <property type="term" value="F:molecular adaptor activity"/>
    <property type="evidence" value="ECO:0007669"/>
    <property type="project" value="TreeGrafter"/>
</dbReference>
<dbReference type="Pfam" id="PF13181">
    <property type="entry name" value="TPR_8"/>
    <property type="match status" value="1"/>
</dbReference>
<dbReference type="HOGENOM" id="CLU_1435180_0_0_1"/>
<evidence type="ECO:0000256" key="2">
    <source>
        <dbReference type="ARBA" id="ARBA00022803"/>
    </source>
</evidence>
<protein>
    <submittedName>
        <fullName evidence="6">TPR-like protein</fullName>
    </submittedName>
    <submittedName>
        <fullName evidence="5">Tetratricopeptide-like helical domain-containing protein</fullName>
    </submittedName>
</protein>
<dbReference type="GO" id="GO:0006620">
    <property type="term" value="P:post-translational protein targeting to endoplasmic reticulum membrane"/>
    <property type="evidence" value="ECO:0007669"/>
    <property type="project" value="TreeGrafter"/>
</dbReference>
<dbReference type="Pfam" id="PF00515">
    <property type="entry name" value="TPR_1"/>
    <property type="match status" value="2"/>
</dbReference>
<dbReference type="EMBL" id="ML005235">
    <property type="protein sequence ID" value="RKP19373.1"/>
    <property type="molecule type" value="Genomic_DNA"/>
</dbReference>
<evidence type="ECO:0000313" key="5">
    <source>
        <dbReference type="EMBL" id="EPZ36186.1"/>
    </source>
</evidence>
<dbReference type="Proteomes" id="UP000281549">
    <property type="component" value="Unassembled WGS sequence"/>
</dbReference>
<evidence type="ECO:0000313" key="7">
    <source>
        <dbReference type="Proteomes" id="UP000030755"/>
    </source>
</evidence>
<evidence type="ECO:0000313" key="8">
    <source>
        <dbReference type="Proteomes" id="UP000281549"/>
    </source>
</evidence>
<reference evidence="5 7" key="1">
    <citation type="journal article" date="2013" name="Curr. Biol.">
        <title>Shared signatures of parasitism and phylogenomics unite Cryptomycota and microsporidia.</title>
        <authorList>
            <person name="James T.Y."/>
            <person name="Pelin A."/>
            <person name="Bonen L."/>
            <person name="Ahrendt S."/>
            <person name="Sain D."/>
            <person name="Corradi N."/>
            <person name="Stajich J.E."/>
        </authorList>
    </citation>
    <scope>NUCLEOTIDE SEQUENCE [LARGE SCALE GENOMIC DNA]</scope>
    <source>
        <strain evidence="5 7">CSF55</strain>
        <strain evidence="5 7">CSF55</strain>
    </source>
</reference>
<dbReference type="GO" id="GO:0016020">
    <property type="term" value="C:membrane"/>
    <property type="evidence" value="ECO:0007669"/>
    <property type="project" value="TreeGrafter"/>
</dbReference>
<dbReference type="InterPro" id="IPR047150">
    <property type="entry name" value="SGT"/>
</dbReference>
<dbReference type="AlphaFoldDB" id="A0A075B0Z6"/>
<feature type="coiled-coil region" evidence="4">
    <location>
        <begin position="47"/>
        <end position="76"/>
    </location>
</feature>
<organism evidence="5 7">
    <name type="scientific">Rozella allomycis (strain CSF55)</name>
    <dbReference type="NCBI Taxonomy" id="988480"/>
    <lineage>
        <taxon>Eukaryota</taxon>
        <taxon>Fungi</taxon>
        <taxon>Fungi incertae sedis</taxon>
        <taxon>Cryptomycota</taxon>
        <taxon>Cryptomycota incertae sedis</taxon>
        <taxon>Rozella</taxon>
    </lineage>
</organism>
<dbReference type="SUPFAM" id="SSF48452">
    <property type="entry name" value="TPR-like"/>
    <property type="match status" value="1"/>
</dbReference>
<sequence length="189" mass="21847">MSSKLEMSENDRFLAFSILEYFKTCIEGEKIPSTKVEALKENIFKVFMEKREKLNLEQEELKMKKAEELKAQGNVKLSEKCYEEAIKLYTEAIGLYPKSAIYFGNSQQGKYDQAIEDCHQALKIDPNYTKAYSRLGLAFLQLHNYEKSVENYKKALSFDPNNENIKNALAQAESKLQTINRNQNESTSE</sequence>
<evidence type="ECO:0000313" key="6">
    <source>
        <dbReference type="EMBL" id="RKP19373.1"/>
    </source>
</evidence>
<dbReference type="Gene3D" id="1.25.40.10">
    <property type="entry name" value="Tetratricopeptide repeat domain"/>
    <property type="match status" value="1"/>
</dbReference>
<keyword evidence="2 3" id="KW-0802">TPR repeat</keyword>
<feature type="coiled-coil region" evidence="4">
    <location>
        <begin position="162"/>
        <end position="189"/>
    </location>
</feature>
<dbReference type="Proteomes" id="UP000030755">
    <property type="component" value="Unassembled WGS sequence"/>
</dbReference>
<dbReference type="EMBL" id="KE560636">
    <property type="protein sequence ID" value="EPZ36186.1"/>
    <property type="molecule type" value="Genomic_DNA"/>
</dbReference>
<keyword evidence="7" id="KW-1185">Reference proteome</keyword>
<dbReference type="SMART" id="SM00028">
    <property type="entry name" value="TPR"/>
    <property type="match status" value="3"/>
</dbReference>
<accession>A0A075B0Z6</accession>
<evidence type="ECO:0000256" key="3">
    <source>
        <dbReference type="PROSITE-ProRule" id="PRU00339"/>
    </source>
</evidence>
<dbReference type="PANTHER" id="PTHR45831:SF2">
    <property type="entry name" value="LD24721P"/>
    <property type="match status" value="1"/>
</dbReference>
<reference evidence="6" key="3">
    <citation type="submission" date="2018-08" db="EMBL/GenBank/DDBJ databases">
        <title>Leveraging single-cell genomics to expand the Fungal Tree of Life.</title>
        <authorList>
            <consortium name="DOE Joint Genome Institute"/>
            <person name="Ahrendt S.R."/>
            <person name="Quandt C.A."/>
            <person name="Ciobanu D."/>
            <person name="Clum A."/>
            <person name="Salamov A."/>
            <person name="Andreopoulos B."/>
            <person name="Cheng J.-F."/>
            <person name="Woyke T."/>
            <person name="Pelin A."/>
            <person name="Henrissat B."/>
            <person name="Reynolds N."/>
            <person name="Benny G.L."/>
            <person name="Smith M.E."/>
            <person name="James T.Y."/>
            <person name="Grigoriev I.V."/>
        </authorList>
    </citation>
    <scope>NUCLEOTIDE SEQUENCE</scope>
    <source>
        <strain evidence="6">CSF55</strain>
    </source>
</reference>
<evidence type="ECO:0000256" key="1">
    <source>
        <dbReference type="ARBA" id="ARBA00022737"/>
    </source>
</evidence>
<dbReference type="GO" id="GO:0072380">
    <property type="term" value="C:TRC complex"/>
    <property type="evidence" value="ECO:0007669"/>
    <property type="project" value="TreeGrafter"/>
</dbReference>
<feature type="repeat" description="TPR" evidence="3">
    <location>
        <begin position="129"/>
        <end position="162"/>
    </location>
</feature>